<evidence type="ECO:0000256" key="1">
    <source>
        <dbReference type="SAM" id="Phobius"/>
    </source>
</evidence>
<proteinExistence type="predicted"/>
<evidence type="ECO:0000313" key="3">
    <source>
        <dbReference type="Proteomes" id="UP000261948"/>
    </source>
</evidence>
<feature type="transmembrane region" description="Helical" evidence="1">
    <location>
        <begin position="115"/>
        <end position="135"/>
    </location>
</feature>
<comment type="caution">
    <text evidence="2">The sequence shown here is derived from an EMBL/GenBank/DDBJ whole genome shotgun (WGS) entry which is preliminary data.</text>
</comment>
<organism evidence="2 3">
    <name type="scientific">Comamonas testosteroni</name>
    <name type="common">Pseudomonas testosteroni</name>
    <dbReference type="NCBI Taxonomy" id="285"/>
    <lineage>
        <taxon>Bacteria</taxon>
        <taxon>Pseudomonadati</taxon>
        <taxon>Pseudomonadota</taxon>
        <taxon>Betaproteobacteria</taxon>
        <taxon>Burkholderiales</taxon>
        <taxon>Comamonadaceae</taxon>
        <taxon>Comamonas</taxon>
    </lineage>
</organism>
<accession>A0A373FMA7</accession>
<evidence type="ECO:0000313" key="2">
    <source>
        <dbReference type="EMBL" id="RGE45286.1"/>
    </source>
</evidence>
<dbReference type="Proteomes" id="UP000261948">
    <property type="component" value="Unassembled WGS sequence"/>
</dbReference>
<feature type="transmembrane region" description="Helical" evidence="1">
    <location>
        <begin position="55"/>
        <end position="75"/>
    </location>
</feature>
<evidence type="ECO:0008006" key="4">
    <source>
        <dbReference type="Google" id="ProtNLM"/>
    </source>
</evidence>
<name>A0A373FMA7_COMTE</name>
<dbReference type="AlphaFoldDB" id="A0A373FMA7"/>
<reference evidence="2 3" key="1">
    <citation type="submission" date="2018-08" db="EMBL/GenBank/DDBJ databases">
        <title>Comamonas testosteroni strain SWCO2.</title>
        <authorList>
            <person name="Jiang N."/>
            <person name="Zhang X.Z."/>
        </authorList>
    </citation>
    <scope>NUCLEOTIDE SEQUENCE [LARGE SCALE GENOMIC DNA]</scope>
    <source>
        <strain evidence="2 3">SWCO2</strain>
    </source>
</reference>
<protein>
    <recommendedName>
        <fullName evidence="4">Transmembrane protein</fullName>
    </recommendedName>
</protein>
<keyword evidence="1" id="KW-1133">Transmembrane helix</keyword>
<feature type="transmembrane region" description="Helical" evidence="1">
    <location>
        <begin position="82"/>
        <end position="103"/>
    </location>
</feature>
<gene>
    <name evidence="2" type="ORF">DZC30_10045</name>
</gene>
<feature type="transmembrane region" description="Helical" evidence="1">
    <location>
        <begin position="12"/>
        <end position="35"/>
    </location>
</feature>
<keyword evidence="3" id="KW-1185">Reference proteome</keyword>
<keyword evidence="1" id="KW-0812">Transmembrane</keyword>
<sequence>MTDSDLQEPPGIGIYLTGLWLLAALYAFSGVFSLYKLVVLFAVEGQDLSLLPSIVLGWFAVMLCNALLSLTTAWFMVKRHRYAIGTSWIMLALWLGILLLMWMSFGRPTRFQPGVGLFFMTGLVISGGSMAYLYFLRFKKILH</sequence>
<dbReference type="EMBL" id="QURR01000010">
    <property type="protein sequence ID" value="RGE45286.1"/>
    <property type="molecule type" value="Genomic_DNA"/>
</dbReference>
<keyword evidence="1" id="KW-0472">Membrane</keyword>